<dbReference type="GO" id="GO:0004519">
    <property type="term" value="F:endonuclease activity"/>
    <property type="evidence" value="ECO:0007669"/>
    <property type="project" value="UniProtKB-KW"/>
</dbReference>
<feature type="compositionally biased region" description="Basic and acidic residues" evidence="7">
    <location>
        <begin position="297"/>
        <end position="319"/>
    </location>
</feature>
<dbReference type="InterPro" id="IPR021109">
    <property type="entry name" value="Peptidase_aspartic_dom_sf"/>
</dbReference>
<feature type="compositionally biased region" description="Polar residues" evidence="7">
    <location>
        <begin position="23"/>
        <end position="38"/>
    </location>
</feature>
<comment type="caution">
    <text evidence="10">The sequence shown here is derived from an EMBL/GenBank/DDBJ whole genome shotgun (WGS) entry which is preliminary data.</text>
</comment>
<dbReference type="Pfam" id="PF03732">
    <property type="entry name" value="Retrotrans_gag"/>
    <property type="match status" value="1"/>
</dbReference>
<dbReference type="InterPro" id="IPR041373">
    <property type="entry name" value="RT_RNaseH"/>
</dbReference>
<evidence type="ECO:0000256" key="3">
    <source>
        <dbReference type="ARBA" id="ARBA00022722"/>
    </source>
</evidence>
<keyword evidence="2" id="KW-0548">Nucleotidyltransferase</keyword>
<dbReference type="Gene3D" id="2.40.70.10">
    <property type="entry name" value="Acid Proteases"/>
    <property type="match status" value="1"/>
</dbReference>
<reference evidence="10" key="1">
    <citation type="submission" date="2022-12" db="EMBL/GenBank/DDBJ databases">
        <title>Draft genome assemblies for two species of Escallonia (Escalloniales).</title>
        <authorList>
            <person name="Chanderbali A."/>
            <person name="Dervinis C."/>
            <person name="Anghel I."/>
            <person name="Soltis D."/>
            <person name="Soltis P."/>
            <person name="Zapata F."/>
        </authorList>
    </citation>
    <scope>NUCLEOTIDE SEQUENCE</scope>
    <source>
        <strain evidence="10">UCBG64.0493</strain>
        <tissue evidence="10">Leaf</tissue>
    </source>
</reference>
<keyword evidence="6" id="KW-0695">RNA-directed DNA polymerase</keyword>
<evidence type="ECO:0000256" key="1">
    <source>
        <dbReference type="ARBA" id="ARBA00022679"/>
    </source>
</evidence>
<evidence type="ECO:0000256" key="4">
    <source>
        <dbReference type="ARBA" id="ARBA00022759"/>
    </source>
</evidence>
<evidence type="ECO:0000259" key="9">
    <source>
        <dbReference type="Pfam" id="PF17917"/>
    </source>
</evidence>
<dbReference type="Proteomes" id="UP001188597">
    <property type="component" value="Unassembled WGS sequence"/>
</dbReference>
<keyword evidence="5" id="KW-0378">Hydrolase</keyword>
<evidence type="ECO:0000256" key="6">
    <source>
        <dbReference type="ARBA" id="ARBA00022918"/>
    </source>
</evidence>
<keyword evidence="11" id="KW-1185">Reference proteome</keyword>
<dbReference type="InterPro" id="IPR005162">
    <property type="entry name" value="Retrotrans_gag_dom"/>
</dbReference>
<dbReference type="InterPro" id="IPR043502">
    <property type="entry name" value="DNA/RNA_pol_sf"/>
</dbReference>
<dbReference type="PANTHER" id="PTHR48475">
    <property type="entry name" value="RIBONUCLEASE H"/>
    <property type="match status" value="1"/>
</dbReference>
<feature type="region of interest" description="Disordered" evidence="7">
    <location>
        <begin position="417"/>
        <end position="437"/>
    </location>
</feature>
<feature type="compositionally biased region" description="Basic and acidic residues" evidence="7">
    <location>
        <begin position="40"/>
        <end position="62"/>
    </location>
</feature>
<feature type="region of interest" description="Disordered" evidence="7">
    <location>
        <begin position="1"/>
        <end position="102"/>
    </location>
</feature>
<evidence type="ECO:0000256" key="7">
    <source>
        <dbReference type="SAM" id="MobiDB-lite"/>
    </source>
</evidence>
<keyword evidence="4" id="KW-0255">Endonuclease</keyword>
<protein>
    <recommendedName>
        <fullName evidence="12">Reverse transcriptase</fullName>
    </recommendedName>
</protein>
<gene>
    <name evidence="10" type="ORF">RJ639_026444</name>
</gene>
<feature type="compositionally biased region" description="Basic and acidic residues" evidence="7">
    <location>
        <begin position="89"/>
        <end position="100"/>
    </location>
</feature>
<evidence type="ECO:0008006" key="12">
    <source>
        <dbReference type="Google" id="ProtNLM"/>
    </source>
</evidence>
<evidence type="ECO:0000313" key="11">
    <source>
        <dbReference type="Proteomes" id="UP001188597"/>
    </source>
</evidence>
<evidence type="ECO:0000259" key="8">
    <source>
        <dbReference type="Pfam" id="PF03732"/>
    </source>
</evidence>
<keyword evidence="3" id="KW-0540">Nuclease</keyword>
<proteinExistence type="predicted"/>
<feature type="compositionally biased region" description="Basic residues" evidence="7">
    <location>
        <begin position="78"/>
        <end position="88"/>
    </location>
</feature>
<evidence type="ECO:0000313" key="10">
    <source>
        <dbReference type="EMBL" id="KAK2996418.1"/>
    </source>
</evidence>
<dbReference type="CDD" id="cd00303">
    <property type="entry name" value="retropepsin_like"/>
    <property type="match status" value="1"/>
</dbReference>
<feature type="domain" description="Reverse transcriptase RNase H-like" evidence="9">
    <location>
        <begin position="719"/>
        <end position="817"/>
    </location>
</feature>
<sequence length="1093" mass="123281">MAVAPPPTYHSHLDPGDLRLRLTSRSSYGRKYQSTADPTYNHKDKSGDHVTRSGSCYRRDSSVEDSTNSSPAQAARVKTPRRSIHRKKTPESRSQERDSWKVVPRYHSPERSRLRNESGYPLSKAIEKAKLPPNFRMPQCDLYDGTGDPGEHVYQFQTNMLLLQVSDAVMCRAFPTTLRKAAHAWFKSLQPRSIHSFSQLSDLFQKHFVSSRSRRKNSASLLNVVQEKNESLACFLGRFNAATLEIDNLDESVKYTAFLRGLRPTSKFAFSVNKSPPGNMKALLEKANKYIQAEEYLETHRDRRGEGKPEQKKRSREITPPEGKSAKRPKHDERRPKDTFNLTPLNAKPSQILHEIKDNKALQWPDRMKSRPNKRNKDLWCHFHNDHGHTTDNCGSLKRAIEALIKRGQLRKFVAPGEGRQQTPPAMEERENQEENAGTINTISRGIAAGGSSGKARKAYAREVCVTSQPPNKKLKTVPAATITFSDDDSKGIKTPHDDPLVITIKAGNFDVKRVLIDNGSSAEILFHDAFEKMNIPTDRLRKMEAPLYGFSNHPVAAEGIIALPVAIGTPPAQANLMLDFVVVKVPSAYNAILGRPALNRLQAVVSTYHLKMKFPTEHGIGEVKGDQTTARQCYVTSCRSKNKEALIIEDLREDTKMQRGEPVEDLVSIEVYPGEENKTVRIGSNLKEVTKLELRSFEELKTHLSSPPLLSKPFPGEDLLIYLSVTEVAVSTVLIREEDGVQKPIYYVSKVLQDMETRYPKIDKIALALIISARRLRPYFQSHTIIVLTDQPLRKVLMSPEASGRLVNWSVELGEFDLQYKPRTAVKAQALADFIVECTLPEDPPQLVISEVTDPWNLYVDGSSAVGNSGAGIILISPEDVYAHQNPYTRYKKYMKGYAVNILGKDVGAENLKARILLAYDAERRHRIHPKAHGWMNFPKYYGPIEQLHTRSLEKRLSLCYGTEAMLPVEIGVPTIRALHFSELNNDVGLRANLDLVEEARTQAHVRSVIVKQRVARYYNQKVRSKQFNEGDLVLRKLEVSNPKAATGKLSPNWEGPYRVIKVLKTGAYALGTLSGESIPHTWNAENLRRYY</sequence>
<dbReference type="EMBL" id="JAVXUP010005103">
    <property type="protein sequence ID" value="KAK2996418.1"/>
    <property type="molecule type" value="Genomic_DNA"/>
</dbReference>
<dbReference type="SUPFAM" id="SSF56672">
    <property type="entry name" value="DNA/RNA polymerases"/>
    <property type="match status" value="1"/>
</dbReference>
<dbReference type="Pfam" id="PF17917">
    <property type="entry name" value="RT_RNaseH"/>
    <property type="match status" value="1"/>
</dbReference>
<accession>A0AA88UVV8</accession>
<dbReference type="GO" id="GO:0003964">
    <property type="term" value="F:RNA-directed DNA polymerase activity"/>
    <property type="evidence" value="ECO:0007669"/>
    <property type="project" value="UniProtKB-KW"/>
</dbReference>
<dbReference type="PANTHER" id="PTHR48475:SF2">
    <property type="entry name" value="RIBONUCLEASE H"/>
    <property type="match status" value="1"/>
</dbReference>
<keyword evidence="1" id="KW-0808">Transferase</keyword>
<feature type="compositionally biased region" description="Basic and acidic residues" evidence="7">
    <location>
        <begin position="11"/>
        <end position="20"/>
    </location>
</feature>
<dbReference type="GO" id="GO:0016787">
    <property type="term" value="F:hydrolase activity"/>
    <property type="evidence" value="ECO:0007669"/>
    <property type="project" value="UniProtKB-KW"/>
</dbReference>
<feature type="region of interest" description="Disordered" evidence="7">
    <location>
        <begin position="297"/>
        <end position="345"/>
    </location>
</feature>
<name>A0AA88UVV8_9ASTE</name>
<dbReference type="AlphaFoldDB" id="A0AA88UVV8"/>
<organism evidence="10 11">
    <name type="scientific">Escallonia herrerae</name>
    <dbReference type="NCBI Taxonomy" id="1293975"/>
    <lineage>
        <taxon>Eukaryota</taxon>
        <taxon>Viridiplantae</taxon>
        <taxon>Streptophyta</taxon>
        <taxon>Embryophyta</taxon>
        <taxon>Tracheophyta</taxon>
        <taxon>Spermatophyta</taxon>
        <taxon>Magnoliopsida</taxon>
        <taxon>eudicotyledons</taxon>
        <taxon>Gunneridae</taxon>
        <taxon>Pentapetalae</taxon>
        <taxon>asterids</taxon>
        <taxon>campanulids</taxon>
        <taxon>Escalloniales</taxon>
        <taxon>Escalloniaceae</taxon>
        <taxon>Escallonia</taxon>
    </lineage>
</organism>
<evidence type="ECO:0000256" key="2">
    <source>
        <dbReference type="ARBA" id="ARBA00022695"/>
    </source>
</evidence>
<feature type="domain" description="Retrotransposon gag" evidence="8">
    <location>
        <begin position="173"/>
        <end position="264"/>
    </location>
</feature>
<evidence type="ECO:0000256" key="5">
    <source>
        <dbReference type="ARBA" id="ARBA00022801"/>
    </source>
</evidence>